<dbReference type="GO" id="GO:0001558">
    <property type="term" value="P:regulation of cell growth"/>
    <property type="evidence" value="ECO:0007669"/>
    <property type="project" value="InterPro"/>
</dbReference>
<evidence type="ECO:0000256" key="1">
    <source>
        <dbReference type="ARBA" id="ARBA00004613"/>
    </source>
</evidence>
<feature type="domain" description="IGFBP N-terminal" evidence="6">
    <location>
        <begin position="69"/>
        <end position="147"/>
    </location>
</feature>
<evidence type="ECO:0000313" key="7">
    <source>
        <dbReference type="EMBL" id="CAF1087632.1"/>
    </source>
</evidence>
<dbReference type="Proteomes" id="UP000663842">
    <property type="component" value="Unassembled WGS sequence"/>
</dbReference>
<dbReference type="GO" id="GO:0005520">
    <property type="term" value="F:insulin-like growth factor binding"/>
    <property type="evidence" value="ECO:0007669"/>
    <property type="project" value="InterPro"/>
</dbReference>
<keyword evidence="2" id="KW-0964">Secreted</keyword>
<dbReference type="GO" id="GO:0005576">
    <property type="term" value="C:extracellular region"/>
    <property type="evidence" value="ECO:0007669"/>
    <property type="project" value="UniProtKB-SubCell"/>
</dbReference>
<evidence type="ECO:0000256" key="5">
    <source>
        <dbReference type="SAM" id="SignalP"/>
    </source>
</evidence>
<dbReference type="EMBL" id="CAJNRG010012725">
    <property type="protein sequence ID" value="CAF2142574.1"/>
    <property type="molecule type" value="Genomic_DNA"/>
</dbReference>
<dbReference type="Proteomes" id="UP000663855">
    <property type="component" value="Unassembled WGS sequence"/>
</dbReference>
<feature type="signal peptide" evidence="5">
    <location>
        <begin position="1"/>
        <end position="19"/>
    </location>
</feature>
<evidence type="ECO:0000313" key="9">
    <source>
        <dbReference type="EMBL" id="CAF1973007.1"/>
    </source>
</evidence>
<evidence type="ECO:0000313" key="14">
    <source>
        <dbReference type="EMBL" id="CAF3972265.1"/>
    </source>
</evidence>
<dbReference type="SUPFAM" id="SSF57184">
    <property type="entry name" value="Growth factor receptor domain"/>
    <property type="match status" value="1"/>
</dbReference>
<accession>A0A816X766</accession>
<evidence type="ECO:0000313" key="15">
    <source>
        <dbReference type="Proteomes" id="UP000663866"/>
    </source>
</evidence>
<proteinExistence type="predicted"/>
<dbReference type="SMART" id="SM00121">
    <property type="entry name" value="IB"/>
    <property type="match status" value="1"/>
</dbReference>
<evidence type="ECO:0000313" key="10">
    <source>
        <dbReference type="EMBL" id="CAF2045702.1"/>
    </source>
</evidence>
<dbReference type="Proteomes" id="UP000663824">
    <property type="component" value="Unassembled WGS sequence"/>
</dbReference>
<dbReference type="OrthoDB" id="5985519at2759"/>
<organism evidence="11 16">
    <name type="scientific">Rotaria magnacalcarata</name>
    <dbReference type="NCBI Taxonomy" id="392030"/>
    <lineage>
        <taxon>Eukaryota</taxon>
        <taxon>Metazoa</taxon>
        <taxon>Spiralia</taxon>
        <taxon>Gnathifera</taxon>
        <taxon>Rotifera</taxon>
        <taxon>Eurotatoria</taxon>
        <taxon>Bdelloidea</taxon>
        <taxon>Philodinida</taxon>
        <taxon>Philodinidae</taxon>
        <taxon>Rotaria</taxon>
    </lineage>
</organism>
<dbReference type="EMBL" id="CAJNOW010020782">
    <property type="protein sequence ID" value="CAF1681466.1"/>
    <property type="molecule type" value="Genomic_DNA"/>
</dbReference>
<dbReference type="InterPro" id="IPR009030">
    <property type="entry name" value="Growth_fac_rcpt_cys_sf"/>
</dbReference>
<dbReference type="AlphaFoldDB" id="A0A816X766"/>
<keyword evidence="15" id="KW-1185">Reference proteome</keyword>
<dbReference type="Proteomes" id="UP000663866">
    <property type="component" value="Unassembled WGS sequence"/>
</dbReference>
<feature type="chain" id="PRO_5035611144" description="IGFBP N-terminal domain-containing protein" evidence="5">
    <location>
        <begin position="20"/>
        <end position="220"/>
    </location>
</feature>
<protein>
    <recommendedName>
        <fullName evidence="6">IGFBP N-terminal domain-containing protein</fullName>
    </recommendedName>
</protein>
<dbReference type="EMBL" id="CAJOBI010003537">
    <property type="protein sequence ID" value="CAF3972265.1"/>
    <property type="molecule type" value="Genomic_DNA"/>
</dbReference>
<dbReference type="Proteomes" id="UP000663856">
    <property type="component" value="Unassembled WGS sequence"/>
</dbReference>
<dbReference type="InterPro" id="IPR000867">
    <property type="entry name" value="IGFBP-like"/>
</dbReference>
<evidence type="ECO:0000313" key="11">
    <source>
        <dbReference type="EMBL" id="CAF2142574.1"/>
    </source>
</evidence>
<evidence type="ECO:0000313" key="16">
    <source>
        <dbReference type="Proteomes" id="UP000663887"/>
    </source>
</evidence>
<evidence type="ECO:0000259" key="6">
    <source>
        <dbReference type="SMART" id="SM00121"/>
    </source>
</evidence>
<evidence type="ECO:0000313" key="13">
    <source>
        <dbReference type="EMBL" id="CAF3846039.1"/>
    </source>
</evidence>
<dbReference type="PANTHER" id="PTHR14186">
    <property type="entry name" value="INSULIN-LIKE GROWTH FACTOR BINDING PROTEIN-RELATED"/>
    <property type="match status" value="1"/>
</dbReference>
<dbReference type="Proteomes" id="UP000676336">
    <property type="component" value="Unassembled WGS sequence"/>
</dbReference>
<dbReference type="PANTHER" id="PTHR14186:SF20">
    <property type="entry name" value="CYSTEINE-RICH MOTOR NEURON 1 PROTEIN-LIKE"/>
    <property type="match status" value="1"/>
</dbReference>
<keyword evidence="3 5" id="KW-0732">Signal</keyword>
<dbReference type="EMBL" id="CAJNRE010005494">
    <property type="protein sequence ID" value="CAF2045702.1"/>
    <property type="molecule type" value="Genomic_DNA"/>
</dbReference>
<evidence type="ECO:0000313" key="8">
    <source>
        <dbReference type="EMBL" id="CAF1681466.1"/>
    </source>
</evidence>
<sequence>MLFGRCLLIIIVLLTFILAAITSNLTNNNNNNLVQPSIISNEKSKEQFDLFLIPISAPSSSSSSAANQHECQEPCSIDYCLKHKSINKDCTRLIRDQCNCCTVCLRSENQTCGGRLNVYGLCEQDLLCYKSNKTSTNLLEQTGICVRACLKYECLIVNIKNKTTCECANRRVSCNINLQQNANNNKTGHYCQPQSLSQQERELSSAKTNDGRLNSIVAIG</sequence>
<dbReference type="EMBL" id="CAJNRF010000652">
    <property type="protein sequence ID" value="CAF1973007.1"/>
    <property type="molecule type" value="Genomic_DNA"/>
</dbReference>
<comment type="subcellular location">
    <subcellularLocation>
        <location evidence="1">Secreted</location>
    </subcellularLocation>
</comment>
<evidence type="ECO:0000256" key="2">
    <source>
        <dbReference type="ARBA" id="ARBA00022525"/>
    </source>
</evidence>
<dbReference type="InterPro" id="IPR011390">
    <property type="entry name" value="IGFBP_rP_mac25"/>
</dbReference>
<name>A0A816X766_9BILA</name>
<dbReference type="EMBL" id="CAJOBG010000692">
    <property type="protein sequence ID" value="CAF3846039.1"/>
    <property type="molecule type" value="Genomic_DNA"/>
</dbReference>
<dbReference type="EMBL" id="CAJOBF010000168">
    <property type="protein sequence ID" value="CAF3763709.1"/>
    <property type="molecule type" value="Genomic_DNA"/>
</dbReference>
<dbReference type="EMBL" id="CAJNOV010002051">
    <property type="protein sequence ID" value="CAF1087632.1"/>
    <property type="molecule type" value="Genomic_DNA"/>
</dbReference>
<comment type="caution">
    <text evidence="11">The sequence shown here is derived from an EMBL/GenBank/DDBJ whole genome shotgun (WGS) entry which is preliminary data.</text>
</comment>
<reference evidence="11" key="1">
    <citation type="submission" date="2021-02" db="EMBL/GenBank/DDBJ databases">
        <authorList>
            <person name="Nowell W R."/>
        </authorList>
    </citation>
    <scope>NUCLEOTIDE SEQUENCE</scope>
</reference>
<evidence type="ECO:0000313" key="12">
    <source>
        <dbReference type="EMBL" id="CAF3763709.1"/>
    </source>
</evidence>
<dbReference type="Proteomes" id="UP000663887">
    <property type="component" value="Unassembled WGS sequence"/>
</dbReference>
<keyword evidence="4" id="KW-1015">Disulfide bond</keyword>
<dbReference type="Proteomes" id="UP000663834">
    <property type="component" value="Unassembled WGS sequence"/>
</dbReference>
<evidence type="ECO:0000256" key="4">
    <source>
        <dbReference type="ARBA" id="ARBA00023157"/>
    </source>
</evidence>
<evidence type="ECO:0000256" key="3">
    <source>
        <dbReference type="ARBA" id="ARBA00022729"/>
    </source>
</evidence>
<dbReference type="GO" id="GO:0009966">
    <property type="term" value="P:regulation of signal transduction"/>
    <property type="evidence" value="ECO:0007669"/>
    <property type="project" value="TreeGrafter"/>
</dbReference>
<dbReference type="Gene3D" id="4.10.40.20">
    <property type="match status" value="1"/>
</dbReference>
<gene>
    <name evidence="7" type="ORF">CJN711_LOCUS6507</name>
    <name evidence="8" type="ORF">KQP761_LOCUS36740</name>
    <name evidence="10" type="ORF">MBJ925_LOCUS12077</name>
    <name evidence="13" type="ORF">OVN521_LOCUS6562</name>
    <name evidence="14" type="ORF">SMN809_LOCUS10390</name>
    <name evidence="12" type="ORF">UXM345_LOCUS2714</name>
    <name evidence="9" type="ORF">WKI299_LOCUS3409</name>
    <name evidence="11" type="ORF">XDN619_LOCUS27013</name>
</gene>